<evidence type="ECO:0000313" key="12">
    <source>
        <dbReference type="Proteomes" id="UP000620224"/>
    </source>
</evidence>
<dbReference type="GO" id="GO:0016705">
    <property type="term" value="F:oxidoreductase activity, acting on paired donors, with incorporation or reduction of molecular oxygen"/>
    <property type="evidence" value="ECO:0007669"/>
    <property type="project" value="UniProtKB-ARBA"/>
</dbReference>
<dbReference type="FunFam" id="2.102.10.10:FF:000016">
    <property type="entry name" value="Nitrite reductase/ring-hydroxylating ferredoxin subunit"/>
    <property type="match status" value="1"/>
</dbReference>
<dbReference type="InterPro" id="IPR017941">
    <property type="entry name" value="Rieske_2Fe-2S"/>
</dbReference>
<comment type="function">
    <text evidence="1">Iron-sulfur subunit of the cytochrome bc1 complex, an essential component of the respiratory electron transport chain required for ATP synthesis. The bc1 complex catalyzes the oxidation of menaquinol and the reduction of cytochrome c in the respiratory chain. The bc1 complex operates through a Q-cycle mechanism that couples electron transfer to generation of the proton gradient that drives ATP synthesis.</text>
</comment>
<evidence type="ECO:0000256" key="5">
    <source>
        <dbReference type="ARBA" id="ARBA00023004"/>
    </source>
</evidence>
<name>A0A918MUP9_9ACTN</name>
<dbReference type="GO" id="GO:0051537">
    <property type="term" value="F:2 iron, 2 sulfur cluster binding"/>
    <property type="evidence" value="ECO:0007669"/>
    <property type="project" value="UniProtKB-KW"/>
</dbReference>
<dbReference type="InterPro" id="IPR005805">
    <property type="entry name" value="Rieske_Fe-S_prot_C"/>
</dbReference>
<dbReference type="EMBL" id="BMUE01000012">
    <property type="protein sequence ID" value="GGW68536.1"/>
    <property type="molecule type" value="Genomic_DNA"/>
</dbReference>
<proteinExistence type="predicted"/>
<keyword evidence="6" id="KW-0411">Iron-sulfur</keyword>
<evidence type="ECO:0000259" key="10">
    <source>
        <dbReference type="PROSITE" id="PS51296"/>
    </source>
</evidence>
<evidence type="ECO:0000313" key="11">
    <source>
        <dbReference type="EMBL" id="GGW68536.1"/>
    </source>
</evidence>
<gene>
    <name evidence="11" type="ORF">GCM10010503_52410</name>
</gene>
<evidence type="ECO:0000256" key="9">
    <source>
        <dbReference type="ARBA" id="ARBA00034078"/>
    </source>
</evidence>
<evidence type="ECO:0000256" key="7">
    <source>
        <dbReference type="ARBA" id="ARBA00023157"/>
    </source>
</evidence>
<comment type="caution">
    <text evidence="11">The sequence shown here is derived from an EMBL/GenBank/DDBJ whole genome shotgun (WGS) entry which is preliminary data.</text>
</comment>
<evidence type="ECO:0000256" key="3">
    <source>
        <dbReference type="ARBA" id="ARBA00022714"/>
    </source>
</evidence>
<dbReference type="GO" id="GO:0016020">
    <property type="term" value="C:membrane"/>
    <property type="evidence" value="ECO:0007669"/>
    <property type="project" value="InterPro"/>
</dbReference>
<accession>A0A918MUP9</accession>
<organism evidence="11 12">
    <name type="scientific">Streptomyces lucensis JCM 4490</name>
    <dbReference type="NCBI Taxonomy" id="1306176"/>
    <lineage>
        <taxon>Bacteria</taxon>
        <taxon>Bacillati</taxon>
        <taxon>Actinomycetota</taxon>
        <taxon>Actinomycetes</taxon>
        <taxon>Kitasatosporales</taxon>
        <taxon>Streptomycetaceae</taxon>
        <taxon>Streptomyces</taxon>
    </lineage>
</organism>
<evidence type="ECO:0000256" key="4">
    <source>
        <dbReference type="ARBA" id="ARBA00022723"/>
    </source>
</evidence>
<dbReference type="InterPro" id="IPR014349">
    <property type="entry name" value="Rieske_Fe-S_prot"/>
</dbReference>
<evidence type="ECO:0000256" key="2">
    <source>
        <dbReference type="ARBA" id="ARBA00015816"/>
    </source>
</evidence>
<dbReference type="SUPFAM" id="SSF50022">
    <property type="entry name" value="ISP domain"/>
    <property type="match status" value="1"/>
</dbReference>
<dbReference type="Proteomes" id="UP000620224">
    <property type="component" value="Unassembled WGS sequence"/>
</dbReference>
<reference evidence="11" key="2">
    <citation type="submission" date="2020-09" db="EMBL/GenBank/DDBJ databases">
        <authorList>
            <person name="Sun Q."/>
            <person name="Ohkuma M."/>
        </authorList>
    </citation>
    <scope>NUCLEOTIDE SEQUENCE</scope>
    <source>
        <strain evidence="11">JCM 4490</strain>
    </source>
</reference>
<keyword evidence="4" id="KW-0479">Metal-binding</keyword>
<dbReference type="GO" id="GO:0046872">
    <property type="term" value="F:metal ion binding"/>
    <property type="evidence" value="ECO:0007669"/>
    <property type="project" value="UniProtKB-KW"/>
</dbReference>
<evidence type="ECO:0000256" key="6">
    <source>
        <dbReference type="ARBA" id="ARBA00023014"/>
    </source>
</evidence>
<protein>
    <recommendedName>
        <fullName evidence="2">Cytochrome bc1 complex Rieske iron-sulfur subunit</fullName>
    </recommendedName>
    <alternativeName>
        <fullName evidence="8">Cytochrome bc1 reductase complex subunit QcrA</fullName>
    </alternativeName>
</protein>
<dbReference type="Pfam" id="PF00355">
    <property type="entry name" value="Rieske"/>
    <property type="match status" value="1"/>
</dbReference>
<dbReference type="PROSITE" id="PS51296">
    <property type="entry name" value="RIESKE"/>
    <property type="match status" value="1"/>
</dbReference>
<comment type="cofactor">
    <cofactor evidence="9">
        <name>[2Fe-2S] cluster</name>
        <dbReference type="ChEBI" id="CHEBI:190135"/>
    </cofactor>
</comment>
<dbReference type="Gene3D" id="2.102.10.10">
    <property type="entry name" value="Rieske [2Fe-2S] iron-sulphur domain"/>
    <property type="match status" value="1"/>
</dbReference>
<keyword evidence="12" id="KW-1185">Reference proteome</keyword>
<keyword evidence="5" id="KW-0408">Iron</keyword>
<feature type="domain" description="Rieske" evidence="10">
    <location>
        <begin position="162"/>
        <end position="254"/>
    </location>
</feature>
<dbReference type="InterPro" id="IPR036922">
    <property type="entry name" value="Rieske_2Fe-2S_sf"/>
</dbReference>
<evidence type="ECO:0000256" key="8">
    <source>
        <dbReference type="ARBA" id="ARBA00029586"/>
    </source>
</evidence>
<keyword evidence="7" id="KW-1015">Disulfide bond</keyword>
<dbReference type="AlphaFoldDB" id="A0A918MUP9"/>
<dbReference type="PANTHER" id="PTHR10134">
    <property type="entry name" value="CYTOCHROME B-C1 COMPLEX SUBUNIT RIESKE, MITOCHONDRIAL"/>
    <property type="match status" value="1"/>
</dbReference>
<dbReference type="CDD" id="cd03467">
    <property type="entry name" value="Rieske"/>
    <property type="match status" value="1"/>
</dbReference>
<sequence length="258" mass="26739">MPLSTCETVATETPALRATSAMVGIAFPLPELLPPELLRPVRLRPVRLRPERLGVTVRPGSYLIRRPRVNACANVYVTCVRVRPSFRGAPLALAAPLRKRSVCPGIVGPHTPQTRGAQMSARPSPSRRTVLRGVVAVPAAGLGLAACAPSGGGPASTLTAPADIGAASEVAKGGAKLYREHNVVVSRDENGTLKAYSTVCTHAQCAINKLEGTTLICPCHGSRFDAVTGEVVQAPATEPLAELSVKAADGRIVAGPAA</sequence>
<evidence type="ECO:0000256" key="1">
    <source>
        <dbReference type="ARBA" id="ARBA00002494"/>
    </source>
</evidence>
<dbReference type="PRINTS" id="PR00162">
    <property type="entry name" value="RIESKE"/>
</dbReference>
<keyword evidence="3" id="KW-0001">2Fe-2S</keyword>
<dbReference type="GO" id="GO:0004497">
    <property type="term" value="F:monooxygenase activity"/>
    <property type="evidence" value="ECO:0007669"/>
    <property type="project" value="UniProtKB-ARBA"/>
</dbReference>
<reference evidence="11" key="1">
    <citation type="journal article" date="2014" name="Int. J. Syst. Evol. Microbiol.">
        <title>Complete genome sequence of Corynebacterium casei LMG S-19264T (=DSM 44701T), isolated from a smear-ripened cheese.</title>
        <authorList>
            <consortium name="US DOE Joint Genome Institute (JGI-PGF)"/>
            <person name="Walter F."/>
            <person name="Albersmeier A."/>
            <person name="Kalinowski J."/>
            <person name="Ruckert C."/>
        </authorList>
    </citation>
    <scope>NUCLEOTIDE SEQUENCE</scope>
    <source>
        <strain evidence="11">JCM 4490</strain>
    </source>
</reference>